<dbReference type="OMA" id="SSWNMER"/>
<reference evidence="1" key="2">
    <citation type="submission" date="2025-08" db="UniProtKB">
        <authorList>
            <consortium name="Ensembl"/>
        </authorList>
    </citation>
    <scope>IDENTIFICATION</scope>
</reference>
<dbReference type="eggNOG" id="ENOG502QU03">
    <property type="taxonomic scope" value="Eukaryota"/>
</dbReference>
<sequence length="289" mass="33921">MREMLTQQNPTTRYTYHPTYNSAMLVPVNVDAWYKEQDEMAKQRWKTEEGFVYPGMKSSRACNVHPLKPDDSRIEELKLKFRNNILHRNIMEPTLERDRMSWDHRKEDVELYRQPVSYFGSSPPVTIHLAGQRLKEEKLDHKRAEYEDWRSRVVVDEDRMNFHRVLPATEQTNKSNQLDRLTNLLKDEPIKLSLKQNPAPEIPPLSVVQNPSVDTASRAKGVKLPPAFDEKWEKHVGFTVGPYDDSSWNMERNKISIKDPNHKYFAKKHGHDIKKHSQKYASAIHPAHC</sequence>
<reference evidence="2" key="1">
    <citation type="submission" date="2003-08" db="EMBL/GenBank/DDBJ databases">
        <authorList>
            <person name="Birren B."/>
            <person name="Nusbaum C."/>
            <person name="Abebe A."/>
            <person name="Abouelleil A."/>
            <person name="Adekoya E."/>
            <person name="Ait-zahra M."/>
            <person name="Allen N."/>
            <person name="Allen T."/>
            <person name="An P."/>
            <person name="Anderson M."/>
            <person name="Anderson S."/>
            <person name="Arachchi H."/>
            <person name="Armbruster J."/>
            <person name="Bachantsang P."/>
            <person name="Baldwin J."/>
            <person name="Barry A."/>
            <person name="Bayul T."/>
            <person name="Blitshsteyn B."/>
            <person name="Bloom T."/>
            <person name="Blye J."/>
            <person name="Boguslavskiy L."/>
            <person name="Borowsky M."/>
            <person name="Boukhgalter B."/>
            <person name="Brunache A."/>
            <person name="Butler J."/>
            <person name="Calixte N."/>
            <person name="Calvo S."/>
            <person name="Camarata J."/>
            <person name="Campo K."/>
            <person name="Chang J."/>
            <person name="Cheshatsang Y."/>
            <person name="Citroen M."/>
            <person name="Collymore A."/>
            <person name="Considine T."/>
            <person name="Cook A."/>
            <person name="Cooke P."/>
            <person name="Corum B."/>
            <person name="Cuomo C."/>
            <person name="David R."/>
            <person name="Dawoe T."/>
            <person name="Degray S."/>
            <person name="Dodge S."/>
            <person name="Dooley K."/>
            <person name="Dorje P."/>
            <person name="Dorjee K."/>
            <person name="Dorris L."/>
            <person name="Duffey N."/>
            <person name="Dupes A."/>
            <person name="Elkins T."/>
            <person name="Engels R."/>
            <person name="Erickson J."/>
            <person name="Farina A."/>
            <person name="Faro S."/>
            <person name="Ferreira P."/>
            <person name="Fischer H."/>
            <person name="Fitzgerald M."/>
            <person name="Foley K."/>
            <person name="Gage D."/>
            <person name="Galagan J."/>
            <person name="Gearin G."/>
            <person name="Gnerre S."/>
            <person name="Gnirke A."/>
            <person name="Goyette A."/>
            <person name="Graham J."/>
            <person name="Grandbois E."/>
            <person name="Gyaltsen K."/>
            <person name="Hafez N."/>
            <person name="Hagopian D."/>
            <person name="Hagos B."/>
            <person name="Hall J."/>
            <person name="Hatcher B."/>
            <person name="Heller A."/>
            <person name="Higgins H."/>
            <person name="Honan T."/>
            <person name="Horn A."/>
            <person name="Houde N."/>
            <person name="Hughes L."/>
            <person name="Hulme W."/>
            <person name="Husby E."/>
            <person name="Iliev I."/>
            <person name="Jaffe D."/>
            <person name="Jones C."/>
            <person name="Kamal M."/>
            <person name="Kamat A."/>
            <person name="Kamvysselis M."/>
            <person name="Karlsson E."/>
            <person name="Kells C."/>
            <person name="Kieu A."/>
            <person name="Kisner P."/>
            <person name="Kodira C."/>
            <person name="Kulbokas E."/>
            <person name="Labutti K."/>
            <person name="Lama D."/>
            <person name="Landers T."/>
            <person name="Leger J."/>
            <person name="Levine S."/>
            <person name="Lewis D."/>
            <person name="Lewis T."/>
            <person name="Lindblad-toh K."/>
            <person name="Liu X."/>
            <person name="Lokyitsang T."/>
            <person name="Lokyitsang Y."/>
            <person name="Lucien O."/>
            <person name="Lui A."/>
            <person name="Ma L.J."/>
            <person name="Mabbitt R."/>
            <person name="Macdonald J."/>
            <person name="Maclean C."/>
            <person name="Major J."/>
            <person name="Manning J."/>
            <person name="Marabella R."/>
            <person name="Maru K."/>
            <person name="Matthews C."/>
            <person name="Mauceli E."/>
            <person name="Mccarthy M."/>
            <person name="Mcdonough S."/>
            <person name="Mcghee T."/>
            <person name="Meldrim J."/>
            <person name="Meneus L."/>
            <person name="Mesirov J."/>
            <person name="Mihalev A."/>
            <person name="Mihova T."/>
            <person name="Mikkelsen T."/>
            <person name="Mlenga V."/>
            <person name="Moru K."/>
            <person name="Mozes J."/>
            <person name="Mulrain L."/>
            <person name="Munson G."/>
            <person name="Naylor J."/>
            <person name="Newes C."/>
            <person name="Nguyen C."/>
            <person name="Nguyen N."/>
            <person name="Nguyen T."/>
            <person name="Nicol R."/>
            <person name="Nielsen C."/>
            <person name="Nizzari M."/>
            <person name="Norbu C."/>
            <person name="Norbu N."/>
            <person name="O'donnell P."/>
            <person name="Okoawo O."/>
            <person name="O'leary S."/>
            <person name="Omotosho B."/>
            <person name="O'neill K."/>
            <person name="Osman S."/>
            <person name="Parker S."/>
            <person name="Perrin D."/>
            <person name="Phunkhang P."/>
            <person name="Piqani B."/>
            <person name="Purcell S."/>
            <person name="Rachupka T."/>
            <person name="Ramasamy U."/>
            <person name="Rameau R."/>
            <person name="Ray V."/>
            <person name="Raymond C."/>
            <person name="Retta R."/>
            <person name="Richardson S."/>
            <person name="Rise C."/>
            <person name="Rodriguez J."/>
            <person name="Rogers J."/>
            <person name="Rogov P."/>
            <person name="Rutman M."/>
            <person name="Schupbach R."/>
            <person name="Seaman C."/>
            <person name="Settipalli S."/>
            <person name="Sharpe T."/>
            <person name="Sheridan J."/>
            <person name="Sherpa N."/>
            <person name="Shi J."/>
            <person name="Smirnov S."/>
            <person name="Smith C."/>
            <person name="Sougnez C."/>
            <person name="Spencer B."/>
            <person name="Stalker J."/>
            <person name="Stange-thomann N."/>
            <person name="Stavropoulos S."/>
            <person name="Stetson K."/>
            <person name="Stone C."/>
            <person name="Stone S."/>
            <person name="Stubbs M."/>
            <person name="Talamas J."/>
            <person name="Tchuinga P."/>
            <person name="Tenzing P."/>
            <person name="Tesfaye S."/>
            <person name="Theodore J."/>
            <person name="Thoulutsang Y."/>
            <person name="Topham K."/>
            <person name="Towey S."/>
            <person name="Tsamla T."/>
            <person name="Tsomo N."/>
            <person name="Vallee D."/>
            <person name="Vassiliev H."/>
            <person name="Venkataraman V."/>
            <person name="Vinson J."/>
            <person name="Vo A."/>
            <person name="Wade C."/>
            <person name="Wang S."/>
            <person name="Wangchuk T."/>
            <person name="Wangdi T."/>
            <person name="Whittaker C."/>
            <person name="Wilkinson J."/>
            <person name="Wu Y."/>
            <person name="Wyman D."/>
            <person name="Yadav S."/>
            <person name="Yang S."/>
            <person name="Yang X."/>
            <person name="Yeager S."/>
            <person name="Yee E."/>
            <person name="Young G."/>
            <person name="Zainoun J."/>
            <person name="Zembeck L."/>
            <person name="Zimmer A."/>
            <person name="Zody M."/>
            <person name="Lander E."/>
        </authorList>
    </citation>
    <scope>NUCLEOTIDE SEQUENCE [LARGE SCALE GENOMIC DNA]</scope>
</reference>
<organism evidence="1 2">
    <name type="scientific">Ciona savignyi</name>
    <name type="common">Pacific transparent sea squirt</name>
    <dbReference type="NCBI Taxonomy" id="51511"/>
    <lineage>
        <taxon>Eukaryota</taxon>
        <taxon>Metazoa</taxon>
        <taxon>Chordata</taxon>
        <taxon>Tunicata</taxon>
        <taxon>Ascidiacea</taxon>
        <taxon>Phlebobranchia</taxon>
        <taxon>Cionidae</taxon>
        <taxon>Ciona</taxon>
    </lineage>
</organism>
<dbReference type="STRING" id="51511.ENSCSAVP00000010290"/>
<keyword evidence="2" id="KW-1185">Reference proteome</keyword>
<dbReference type="InParanoid" id="H2YY79"/>
<accession>H2YY79</accession>
<dbReference type="Proteomes" id="UP000007875">
    <property type="component" value="Unassembled WGS sequence"/>
</dbReference>
<reference evidence="1" key="3">
    <citation type="submission" date="2025-09" db="UniProtKB">
        <authorList>
            <consortium name="Ensembl"/>
        </authorList>
    </citation>
    <scope>IDENTIFICATION</scope>
</reference>
<dbReference type="PANTHER" id="PTHR33667:SF7">
    <property type="entry name" value="RIKEN CDNA 1810020O05 GENE"/>
    <property type="match status" value="1"/>
</dbReference>
<dbReference type="Ensembl" id="ENSCSAVT00000010415.1">
    <property type="protein sequence ID" value="ENSCSAVP00000010290.1"/>
    <property type="gene ID" value="ENSCSAVG00000006068.1"/>
</dbReference>
<name>H2YY79_CIOSA</name>
<dbReference type="AlphaFoldDB" id="H2YY79"/>
<evidence type="ECO:0000313" key="2">
    <source>
        <dbReference type="Proteomes" id="UP000007875"/>
    </source>
</evidence>
<dbReference type="HOGENOM" id="CLU_976462_0_0_1"/>
<dbReference type="GeneTree" id="ENSGT00940000172764"/>
<dbReference type="PANTHER" id="PTHR33667">
    <property type="entry name" value="SI:DKEY-57N24.6"/>
    <property type="match status" value="1"/>
</dbReference>
<proteinExistence type="predicted"/>
<evidence type="ECO:0000313" key="1">
    <source>
        <dbReference type="Ensembl" id="ENSCSAVP00000010290.1"/>
    </source>
</evidence>
<protein>
    <submittedName>
        <fullName evidence="1">Uncharacterized protein</fullName>
    </submittedName>
</protein>